<dbReference type="RefSeq" id="WP_161743543.1">
    <property type="nucleotide sequence ID" value="NZ_JAAAMV010000009.1"/>
</dbReference>
<dbReference type="EMBL" id="JAAAMV010000009">
    <property type="protein sequence ID" value="NBD24727.1"/>
    <property type="molecule type" value="Genomic_DNA"/>
</dbReference>
<dbReference type="SUPFAM" id="SSF53756">
    <property type="entry name" value="UDP-Glycosyltransferase/glycogen phosphorylase"/>
    <property type="match status" value="1"/>
</dbReference>
<name>A0ABW9XQ02_9BACL</name>
<gene>
    <name evidence="2" type="ORF">GT019_12660</name>
</gene>
<feature type="domain" description="Glycosyl transferase family 1" evidence="1">
    <location>
        <begin position="165"/>
        <end position="331"/>
    </location>
</feature>
<reference evidence="2 3" key="1">
    <citation type="submission" date="2020-01" db="EMBL/GenBank/DDBJ databases">
        <title>Paenibacillus soybeanensis sp. nov. isolated from the nodules of soybean (Glycine max(L.) Merr).</title>
        <authorList>
            <person name="Wang H."/>
        </authorList>
    </citation>
    <scope>NUCLEOTIDE SEQUENCE [LARGE SCALE GENOMIC DNA]</scope>
    <source>
        <strain evidence="2 3">T1</strain>
    </source>
</reference>
<dbReference type="Proteomes" id="UP000665561">
    <property type="component" value="Unassembled WGS sequence"/>
</dbReference>
<comment type="caution">
    <text evidence="2">The sequence shown here is derived from an EMBL/GenBank/DDBJ whole genome shotgun (WGS) entry which is preliminary data.</text>
</comment>
<dbReference type="InterPro" id="IPR001296">
    <property type="entry name" value="Glyco_trans_1"/>
</dbReference>
<keyword evidence="3" id="KW-1185">Reference proteome</keyword>
<organism evidence="2 3">
    <name type="scientific">Paenibacillus glycinis</name>
    <dbReference type="NCBI Taxonomy" id="2697035"/>
    <lineage>
        <taxon>Bacteria</taxon>
        <taxon>Bacillati</taxon>
        <taxon>Bacillota</taxon>
        <taxon>Bacilli</taxon>
        <taxon>Bacillales</taxon>
        <taxon>Paenibacillaceae</taxon>
        <taxon>Paenibacillus</taxon>
    </lineage>
</organism>
<protein>
    <submittedName>
        <fullName evidence="2">Glycosyltransferase</fullName>
    </submittedName>
</protein>
<evidence type="ECO:0000313" key="2">
    <source>
        <dbReference type="EMBL" id="NBD24727.1"/>
    </source>
</evidence>
<proteinExistence type="predicted"/>
<dbReference type="CDD" id="cd03801">
    <property type="entry name" value="GT4_PimA-like"/>
    <property type="match status" value="1"/>
</dbReference>
<dbReference type="Pfam" id="PF00534">
    <property type="entry name" value="Glycos_transf_1"/>
    <property type="match status" value="1"/>
</dbReference>
<accession>A0ABW9XQ02</accession>
<dbReference type="PANTHER" id="PTHR12526">
    <property type="entry name" value="GLYCOSYLTRANSFERASE"/>
    <property type="match status" value="1"/>
</dbReference>
<sequence>MKVLFTFFNPSGGMETLNRIRCKALNQTKVECHLLYTVDGEGRRNIKDIPTVVTSDEAAIKRLLDRERYDAIVVCTDVKLLMLMRKLGYKGRLIFEIQGLGTMSTANAVLKDISARVLGAADAVLYPLTSHLQRLMVEHLPGIFHYSFDDPLDTKDFGYAYYPPKPYPIFGWIGRIEENKNWRDYLLIGANLLSLHPTGYLWIFGDPSLSEPKENERFNQLVDALQIRSKLVMHANIPHEQMADYLSIIGDSGGLLLSTSILEGFGYAVAEAMLCRCPVLTTDSDGIRRFLVHDHTGKLYPRTDIGKAVGEAHSLVANLPLRNRIIANAEKHIKTHFSSDKYAANFIGMLNGLKTAKG</sequence>
<evidence type="ECO:0000313" key="3">
    <source>
        <dbReference type="Proteomes" id="UP000665561"/>
    </source>
</evidence>
<evidence type="ECO:0000259" key="1">
    <source>
        <dbReference type="Pfam" id="PF00534"/>
    </source>
</evidence>
<dbReference type="Gene3D" id="3.40.50.2000">
    <property type="entry name" value="Glycogen Phosphorylase B"/>
    <property type="match status" value="1"/>
</dbReference>